<dbReference type="HOGENOM" id="CLU_1712800_0_0_1"/>
<keyword evidence="2" id="KW-0812">Transmembrane</keyword>
<evidence type="ECO:0000313" key="4">
    <source>
        <dbReference type="Proteomes" id="UP000054549"/>
    </source>
</evidence>
<evidence type="ECO:0000256" key="2">
    <source>
        <dbReference type="SAM" id="Phobius"/>
    </source>
</evidence>
<protein>
    <submittedName>
        <fullName evidence="3">Uncharacterized protein</fullName>
    </submittedName>
</protein>
<dbReference type="InParanoid" id="A0A0C2WRR0"/>
<dbReference type="Proteomes" id="UP000054549">
    <property type="component" value="Unassembled WGS sequence"/>
</dbReference>
<accession>A0A0C2WRR0</accession>
<evidence type="ECO:0000256" key="1">
    <source>
        <dbReference type="SAM" id="MobiDB-lite"/>
    </source>
</evidence>
<feature type="region of interest" description="Disordered" evidence="1">
    <location>
        <begin position="32"/>
        <end position="65"/>
    </location>
</feature>
<proteinExistence type="predicted"/>
<keyword evidence="4" id="KW-1185">Reference proteome</keyword>
<feature type="compositionally biased region" description="Polar residues" evidence="1">
    <location>
        <begin position="100"/>
        <end position="111"/>
    </location>
</feature>
<feature type="compositionally biased region" description="Polar residues" evidence="1">
    <location>
        <begin position="37"/>
        <end position="55"/>
    </location>
</feature>
<evidence type="ECO:0000313" key="3">
    <source>
        <dbReference type="EMBL" id="KIL64357.1"/>
    </source>
</evidence>
<keyword evidence="2" id="KW-0472">Membrane</keyword>
<reference evidence="3 4" key="1">
    <citation type="submission" date="2014-04" db="EMBL/GenBank/DDBJ databases">
        <title>Evolutionary Origins and Diversification of the Mycorrhizal Mutualists.</title>
        <authorList>
            <consortium name="DOE Joint Genome Institute"/>
            <consortium name="Mycorrhizal Genomics Consortium"/>
            <person name="Kohler A."/>
            <person name="Kuo A."/>
            <person name="Nagy L.G."/>
            <person name="Floudas D."/>
            <person name="Copeland A."/>
            <person name="Barry K.W."/>
            <person name="Cichocki N."/>
            <person name="Veneault-Fourrey C."/>
            <person name="LaButti K."/>
            <person name="Lindquist E.A."/>
            <person name="Lipzen A."/>
            <person name="Lundell T."/>
            <person name="Morin E."/>
            <person name="Murat C."/>
            <person name="Riley R."/>
            <person name="Ohm R."/>
            <person name="Sun H."/>
            <person name="Tunlid A."/>
            <person name="Henrissat B."/>
            <person name="Grigoriev I.V."/>
            <person name="Hibbett D.S."/>
            <person name="Martin F."/>
        </authorList>
    </citation>
    <scope>NUCLEOTIDE SEQUENCE [LARGE SCALE GENOMIC DNA]</scope>
    <source>
        <strain evidence="3 4">Koide BX008</strain>
    </source>
</reference>
<dbReference type="EMBL" id="KN818250">
    <property type="protein sequence ID" value="KIL64357.1"/>
    <property type="molecule type" value="Genomic_DNA"/>
</dbReference>
<feature type="transmembrane region" description="Helical" evidence="2">
    <location>
        <begin position="77"/>
        <end position="99"/>
    </location>
</feature>
<gene>
    <name evidence="3" type="ORF">M378DRAFT_178855</name>
</gene>
<sequence length="153" mass="15734">MSQAAERRLSYDKNLLREADVVLQQQMQLRSHGGGFASSSQARPAHLPTSNVQVRSSEKATPSDRGIPFWRTTKGKVLIVVLIVVIIGAVVGAAVGTTVNKSQSVSSNSTGQGPGSITPADSSSVATAISSSSLLAPTATTVPNPPLATARLG</sequence>
<feature type="region of interest" description="Disordered" evidence="1">
    <location>
        <begin position="100"/>
        <end position="123"/>
    </location>
</feature>
<dbReference type="AlphaFoldDB" id="A0A0C2WRR0"/>
<organism evidence="3 4">
    <name type="scientific">Amanita muscaria (strain Koide BX008)</name>
    <dbReference type="NCBI Taxonomy" id="946122"/>
    <lineage>
        <taxon>Eukaryota</taxon>
        <taxon>Fungi</taxon>
        <taxon>Dikarya</taxon>
        <taxon>Basidiomycota</taxon>
        <taxon>Agaricomycotina</taxon>
        <taxon>Agaricomycetes</taxon>
        <taxon>Agaricomycetidae</taxon>
        <taxon>Agaricales</taxon>
        <taxon>Pluteineae</taxon>
        <taxon>Amanitaceae</taxon>
        <taxon>Amanita</taxon>
    </lineage>
</organism>
<keyword evidence="2" id="KW-1133">Transmembrane helix</keyword>
<name>A0A0C2WRR0_AMAMK</name>